<dbReference type="PANTHER" id="PTHR13020:SF25">
    <property type="entry name" value="PROTEIN GAWKY"/>
    <property type="match status" value="1"/>
</dbReference>
<dbReference type="InterPro" id="IPR000504">
    <property type="entry name" value="RRM_dom"/>
</dbReference>
<feature type="compositionally biased region" description="Low complexity" evidence="1">
    <location>
        <begin position="551"/>
        <end position="561"/>
    </location>
</feature>
<dbReference type="InterPro" id="IPR012677">
    <property type="entry name" value="Nucleotide-bd_a/b_plait_sf"/>
</dbReference>
<feature type="compositionally biased region" description="Low complexity" evidence="1">
    <location>
        <begin position="1474"/>
        <end position="1503"/>
    </location>
</feature>
<evidence type="ECO:0000256" key="1">
    <source>
        <dbReference type="SAM" id="MobiDB-lite"/>
    </source>
</evidence>
<feature type="compositionally biased region" description="Polar residues" evidence="1">
    <location>
        <begin position="265"/>
        <end position="287"/>
    </location>
</feature>
<dbReference type="EnsemblMetazoa" id="XM_038208791.1">
    <property type="protein sequence ID" value="XP_038064719.1"/>
    <property type="gene ID" value="LOC119735091"/>
</dbReference>
<feature type="compositionally biased region" description="Low complexity" evidence="1">
    <location>
        <begin position="384"/>
        <end position="402"/>
    </location>
</feature>
<organism evidence="3 4">
    <name type="scientific">Patiria miniata</name>
    <name type="common">Bat star</name>
    <name type="synonym">Asterina miniata</name>
    <dbReference type="NCBI Taxonomy" id="46514"/>
    <lineage>
        <taxon>Eukaryota</taxon>
        <taxon>Metazoa</taxon>
        <taxon>Echinodermata</taxon>
        <taxon>Eleutherozoa</taxon>
        <taxon>Asterozoa</taxon>
        <taxon>Asteroidea</taxon>
        <taxon>Valvatacea</taxon>
        <taxon>Valvatida</taxon>
        <taxon>Asterinidae</taxon>
        <taxon>Patiria</taxon>
    </lineage>
</organism>
<feature type="region of interest" description="Disordered" evidence="1">
    <location>
        <begin position="1105"/>
        <end position="1141"/>
    </location>
</feature>
<accession>A0A914AMQ8</accession>
<dbReference type="GeneID" id="119735091"/>
<feature type="region of interest" description="Disordered" evidence="1">
    <location>
        <begin position="1467"/>
        <end position="1573"/>
    </location>
</feature>
<protein>
    <recommendedName>
        <fullName evidence="2">UBA domain-containing protein</fullName>
    </recommendedName>
</protein>
<dbReference type="PROSITE" id="PS50030">
    <property type="entry name" value="UBA"/>
    <property type="match status" value="1"/>
</dbReference>
<proteinExistence type="predicted"/>
<dbReference type="RefSeq" id="XP_038064717.1">
    <property type="nucleotide sequence ID" value="XM_038208789.1"/>
</dbReference>
<feature type="domain" description="UBA" evidence="2">
    <location>
        <begin position="868"/>
        <end position="912"/>
    </location>
</feature>
<feature type="compositionally biased region" description="Polar residues" evidence="1">
    <location>
        <begin position="1199"/>
        <end position="1216"/>
    </location>
</feature>
<reference evidence="3" key="1">
    <citation type="submission" date="2022-11" db="UniProtKB">
        <authorList>
            <consortium name="EnsemblMetazoa"/>
        </authorList>
    </citation>
    <scope>IDENTIFICATION</scope>
</reference>
<feature type="compositionally biased region" description="Low complexity" evidence="1">
    <location>
        <begin position="633"/>
        <end position="645"/>
    </location>
</feature>
<dbReference type="RefSeq" id="XP_038064716.1">
    <property type="nucleotide sequence ID" value="XM_038208788.1"/>
</dbReference>
<feature type="compositionally biased region" description="Polar residues" evidence="1">
    <location>
        <begin position="151"/>
        <end position="176"/>
    </location>
</feature>
<dbReference type="GO" id="GO:0060213">
    <property type="term" value="P:positive regulation of nuclear-transcribed mRNA poly(A) tail shortening"/>
    <property type="evidence" value="ECO:0007669"/>
    <property type="project" value="TreeGrafter"/>
</dbReference>
<dbReference type="EnsemblMetazoa" id="XM_038208788.1">
    <property type="protein sequence ID" value="XP_038064716.1"/>
    <property type="gene ID" value="LOC119735091"/>
</dbReference>
<dbReference type="EnsemblMetazoa" id="XM_038208789.1">
    <property type="protein sequence ID" value="XP_038064717.1"/>
    <property type="gene ID" value="LOC119735091"/>
</dbReference>
<dbReference type="InterPro" id="IPR009060">
    <property type="entry name" value="UBA-like_sf"/>
</dbReference>
<dbReference type="RefSeq" id="XP_038064719.1">
    <property type="nucleotide sequence ID" value="XM_038208791.1"/>
</dbReference>
<name>A0A914AMQ8_PATMI</name>
<feature type="compositionally biased region" description="Polar residues" evidence="1">
    <location>
        <begin position="593"/>
        <end position="609"/>
    </location>
</feature>
<evidence type="ECO:0000259" key="2">
    <source>
        <dbReference type="PROSITE" id="PS50030"/>
    </source>
</evidence>
<keyword evidence="4" id="KW-1185">Reference proteome</keyword>
<feature type="compositionally biased region" description="Polar residues" evidence="1">
    <location>
        <begin position="211"/>
        <end position="234"/>
    </location>
</feature>
<feature type="compositionally biased region" description="Low complexity" evidence="1">
    <location>
        <begin position="1178"/>
        <end position="1198"/>
    </location>
</feature>
<dbReference type="SUPFAM" id="SSF54928">
    <property type="entry name" value="RNA-binding domain, RBD"/>
    <property type="match status" value="1"/>
</dbReference>
<feature type="region of interest" description="Disordered" evidence="1">
    <location>
        <begin position="51"/>
        <end position="529"/>
    </location>
</feature>
<feature type="region of interest" description="Disordered" evidence="1">
    <location>
        <begin position="691"/>
        <end position="868"/>
    </location>
</feature>
<sequence>MDQTSAKQRIVVDEHDMEAWPAITRGENSRPAAPSENELKVASSAGTINTIAAPTNMPASGHTQAPPSEPGHASMAATTASGAKSIWNTGWGSITTTAGNSVWGTSTPSLAGSGSAEVENSKDPRSGWTGGNGSKSVEESNGMDTQPPAPQQGQVSDRMQTESPRPSSTVPASTSGWGPAKEQIIGANNSATSANGSSWAAGSSTTSSNNQLDLTNTAPWSSSNTSAGGPSGWNTAPPKTPTSGWGDMPNTAGSAAPAAGWGAVPTQSSNSGWGGKPNSSQQTNSSEAAAVPGWGDSTTPGSQWRRPGQTPTSAGPSGWGTLPSPSPATGPATGHVGPATGHAGPATTGWGSNSAAIPNDGPDSRPNRQPPTPSGWGGGDNRRNGGNSSGWGPPSGNSWEPGNRSDPKFSSMETNAEGWGKKPINQDTQWEGGAQQVPKTLDNGTAAWGGNQGTPAAPGWGPNPPPPSAWGKPRMPSEAPQVVTPPAPPPAQSAWGGDRKPAWGATPGRNDGNVGIPGPGIRGGSGIDGNMGMRGMVGNNAVGGSSGIGMSGSSVMGSGSSQWRQPPGPMERRESTGQSRPSGWGNPMGMPPGSNTHGQSDSSSWGTWSNEEANPPMEGPPPPRMPEKLSGWSDISDIPTTIIPTGWGGPSTQPNRKMPVDDGTFVWGNSGEHNARIEAQNRRNIVRLASLVEEEEHSTMQTPPPGTPGEAEDGTAVPPSPVTTNAPEGSTIQAPKPEGGTTTQAGWGEASQDQKAQGWGSAPKTSEEGQGTGWNRNGGAKPASSGGKWDEPWGGSSTTGGSTQDKDSMQAGWNEGPGGNGNAAGHWGEDDWETKSQSSESSVSSSNWMKGRNNKQVRGTNGMGSIGQKESNHWISKLKRLMDQGYRQEEAEMALRKHNMNFDSALMELRQMSDGKSGDLDAHLRQVNRDMGSLMLGGDNHLPDGPKPFGMGEGPPPPPSPMSNPGMMNNPMGPKPGFSNVRGGFPPNQQQRFGNMQQQQPQGFAPPFAPPNQPLRGPFNPQMMQQQQQQQQQAQNFLQMAVQAGLINQSLLQQPLSNQQVMQVLQSIPQQLQQLLQAQQQQNASGKMPNIRQQEVMQRLIASQRGMPRPPFPPRGKLHSDSEVFPNNEGSGPGNNADFGVKEPQQSRLSQFFAQRQSLSSAVGKPTSDLFPSSGRNDSMASISDVSSRSDGWSRSNSPTQSDSLPHSADSTFSDSGWSFPHSNSEIDLLEFKPGVPWKPRTKDVANDPHATPGSVNNDLLNSSSLTVGGNTRSNRNDRSSRDDISGILIKPMKPPPPNSNWTGGNSGNPNFKKSSWNYQDQGSAFSQPTSAPNWNVPSTNQRPPRPPPGLDQPRNAGWPVSSSQNAPGGRTWDRSHSTSGAWPGSEGATNWLVLRNLTPQIDGSTLRLLCHQHGPLEHFHMNLSQGTAIIAYKTRDEAVKAQRSLNTCVLSNTTIIADFATSADIARSRDRSQSQSGGSGKFSSTGSSSGSNPGSSLSGIPSFGIKEEAPSGGSSGSSGGQWNGAGTQSLWSTNTSATSTPWSGGETETTAGAGVPSSLSFLPGDLLGEGTM</sequence>
<feature type="region of interest" description="Disordered" evidence="1">
    <location>
        <begin position="1240"/>
        <end position="1387"/>
    </location>
</feature>
<dbReference type="OrthoDB" id="10072637at2759"/>
<dbReference type="EnsemblMetazoa" id="XM_038208790.1">
    <property type="protein sequence ID" value="XP_038064718.1"/>
    <property type="gene ID" value="LOC119735091"/>
</dbReference>
<feature type="compositionally biased region" description="Low complexity" evidence="1">
    <location>
        <begin position="252"/>
        <end position="263"/>
    </location>
</feature>
<dbReference type="GO" id="GO:0003723">
    <property type="term" value="F:RNA binding"/>
    <property type="evidence" value="ECO:0007669"/>
    <property type="project" value="InterPro"/>
</dbReference>
<feature type="compositionally biased region" description="Polar residues" evidence="1">
    <location>
        <begin position="722"/>
        <end position="733"/>
    </location>
</feature>
<feature type="compositionally biased region" description="Polar residues" evidence="1">
    <location>
        <begin position="1525"/>
        <end position="1543"/>
    </location>
</feature>
<dbReference type="Gene3D" id="3.30.70.330">
    <property type="match status" value="1"/>
</dbReference>
<dbReference type="GO" id="GO:0005654">
    <property type="term" value="C:nucleoplasm"/>
    <property type="evidence" value="ECO:0007669"/>
    <property type="project" value="TreeGrafter"/>
</dbReference>
<dbReference type="OMA" id="TGHWNAP"/>
<feature type="region of interest" description="Disordered" evidence="1">
    <location>
        <begin position="1"/>
        <end position="39"/>
    </location>
</feature>
<dbReference type="SUPFAM" id="SSF46934">
    <property type="entry name" value="UBA-like"/>
    <property type="match status" value="1"/>
</dbReference>
<dbReference type="GO" id="GO:0000932">
    <property type="term" value="C:P-body"/>
    <property type="evidence" value="ECO:0007669"/>
    <property type="project" value="TreeGrafter"/>
</dbReference>
<dbReference type="Proteomes" id="UP000887568">
    <property type="component" value="Unplaced"/>
</dbReference>
<feature type="compositionally biased region" description="Low complexity" evidence="1">
    <location>
        <begin position="794"/>
        <end position="803"/>
    </location>
</feature>
<feature type="compositionally biased region" description="Low complexity" evidence="1">
    <location>
        <begin position="1545"/>
        <end position="1555"/>
    </location>
</feature>
<feature type="region of interest" description="Disordered" evidence="1">
    <location>
        <begin position="943"/>
        <end position="975"/>
    </location>
</feature>
<feature type="compositionally biased region" description="Low complexity" evidence="1">
    <location>
        <begin position="963"/>
        <end position="975"/>
    </location>
</feature>
<feature type="compositionally biased region" description="Low complexity" evidence="1">
    <location>
        <begin position="836"/>
        <end position="846"/>
    </location>
</feature>
<feature type="compositionally biased region" description="Gly residues" evidence="1">
    <location>
        <begin position="1514"/>
        <end position="1524"/>
    </location>
</feature>
<dbReference type="Pfam" id="PF00076">
    <property type="entry name" value="RRM_1"/>
    <property type="match status" value="1"/>
</dbReference>
<feature type="compositionally biased region" description="Polar residues" evidence="1">
    <location>
        <begin position="1300"/>
        <end position="1342"/>
    </location>
</feature>
<feature type="compositionally biased region" description="Polar residues" evidence="1">
    <location>
        <begin position="76"/>
        <end position="112"/>
    </location>
</feature>
<feature type="region of interest" description="Disordered" evidence="1">
    <location>
        <begin position="1154"/>
        <end position="1216"/>
    </location>
</feature>
<dbReference type="InterPro" id="IPR015940">
    <property type="entry name" value="UBA"/>
</dbReference>
<feature type="region of interest" description="Disordered" evidence="1">
    <location>
        <begin position="542"/>
        <end position="669"/>
    </location>
</feature>
<feature type="compositionally biased region" description="Polar residues" evidence="1">
    <location>
        <begin position="740"/>
        <end position="755"/>
    </location>
</feature>
<dbReference type="RefSeq" id="XP_038064718.1">
    <property type="nucleotide sequence ID" value="XM_038208790.1"/>
</dbReference>
<dbReference type="CDD" id="cd12435">
    <property type="entry name" value="RRM_GW182_like"/>
    <property type="match status" value="1"/>
</dbReference>
<feature type="compositionally biased region" description="Gly residues" evidence="1">
    <location>
        <begin position="515"/>
        <end position="529"/>
    </location>
</feature>
<feature type="compositionally biased region" description="Low complexity" evidence="1">
    <location>
        <begin position="1257"/>
        <end position="1274"/>
    </location>
</feature>
<dbReference type="GO" id="GO:0035278">
    <property type="term" value="P:miRNA-mediated gene silencing by inhibition of translation"/>
    <property type="evidence" value="ECO:0007669"/>
    <property type="project" value="InterPro"/>
</dbReference>
<dbReference type="PANTHER" id="PTHR13020">
    <property type="entry name" value="TRINUCLEOTIDE REPEAT-CONTAINING GENE 6"/>
    <property type="match status" value="1"/>
</dbReference>
<evidence type="ECO:0000313" key="3">
    <source>
        <dbReference type="EnsemblMetazoa" id="XP_038064719.1"/>
    </source>
</evidence>
<dbReference type="InterPro" id="IPR033503">
    <property type="entry name" value="GW182_RRM"/>
</dbReference>
<dbReference type="InterPro" id="IPR052068">
    <property type="entry name" value="GW182_domain"/>
</dbReference>
<feature type="compositionally biased region" description="Basic and acidic residues" evidence="1">
    <location>
        <begin position="1275"/>
        <end position="1285"/>
    </location>
</feature>
<feature type="compositionally biased region" description="Low complexity" evidence="1">
    <location>
        <begin position="186"/>
        <end position="210"/>
    </location>
</feature>
<dbReference type="InterPro" id="IPR035979">
    <property type="entry name" value="RBD_domain_sf"/>
</dbReference>
<evidence type="ECO:0000313" key="4">
    <source>
        <dbReference type="Proteomes" id="UP000887568"/>
    </source>
</evidence>
<feature type="compositionally biased region" description="Low complexity" evidence="1">
    <location>
        <begin position="469"/>
        <end position="482"/>
    </location>
</feature>
<feature type="compositionally biased region" description="Polar residues" evidence="1">
    <location>
        <begin position="51"/>
        <end position="66"/>
    </location>
</feature>